<feature type="domain" description="L-type lectin-like" evidence="7">
    <location>
        <begin position="175"/>
        <end position="321"/>
    </location>
</feature>
<keyword evidence="3" id="KW-0732">Signal</keyword>
<dbReference type="InterPro" id="IPR051136">
    <property type="entry name" value="Intracellular_Lectin-GPT"/>
</dbReference>
<dbReference type="GO" id="GO:0005793">
    <property type="term" value="C:endoplasmic reticulum-Golgi intermediate compartment"/>
    <property type="evidence" value="ECO:0007669"/>
    <property type="project" value="TreeGrafter"/>
</dbReference>
<dbReference type="Pfam" id="PF03388">
    <property type="entry name" value="Lectin_leg-like"/>
    <property type="match status" value="1"/>
</dbReference>
<dbReference type="GO" id="GO:0005789">
    <property type="term" value="C:endoplasmic reticulum membrane"/>
    <property type="evidence" value="ECO:0007669"/>
    <property type="project" value="TreeGrafter"/>
</dbReference>
<evidence type="ECO:0000313" key="9">
    <source>
        <dbReference type="Proteomes" id="UP000019375"/>
    </source>
</evidence>
<dbReference type="InterPro" id="IPR005052">
    <property type="entry name" value="Lectin_leg"/>
</dbReference>
<protein>
    <submittedName>
        <fullName evidence="8">BN860_05952g1_1</fullName>
    </submittedName>
</protein>
<dbReference type="AlphaFoldDB" id="A0A8J2T105"/>
<feature type="transmembrane region" description="Helical" evidence="6">
    <location>
        <begin position="395"/>
        <end position="420"/>
    </location>
</feature>
<accession>A0A8J2T105</accession>
<comment type="subcellular location">
    <subcellularLocation>
        <location evidence="1">Membrane</location>
        <topology evidence="1">Single-pass type I membrane protein</topology>
    </subcellularLocation>
</comment>
<dbReference type="GO" id="GO:0006888">
    <property type="term" value="P:endoplasmic reticulum to Golgi vesicle-mediated transport"/>
    <property type="evidence" value="ECO:0007669"/>
    <property type="project" value="TreeGrafter"/>
</dbReference>
<dbReference type="Gene3D" id="2.60.120.200">
    <property type="match status" value="1"/>
</dbReference>
<keyword evidence="2 6" id="KW-0812">Transmembrane</keyword>
<evidence type="ECO:0000256" key="4">
    <source>
        <dbReference type="ARBA" id="ARBA00022989"/>
    </source>
</evidence>
<keyword evidence="5 6" id="KW-0472">Membrane</keyword>
<evidence type="ECO:0000256" key="6">
    <source>
        <dbReference type="SAM" id="Phobius"/>
    </source>
</evidence>
<evidence type="ECO:0000256" key="2">
    <source>
        <dbReference type="ARBA" id="ARBA00022692"/>
    </source>
</evidence>
<dbReference type="SUPFAM" id="SSF49899">
    <property type="entry name" value="Concanavalin A-like lectins/glucanases"/>
    <property type="match status" value="1"/>
</dbReference>
<organism evidence="8 9">
    <name type="scientific">Zygosaccharomyces bailii (strain CLIB 213 / ATCC 58445 / CBS 680 / BCRC 21525 / NBRC 1098 / NCYC 1416 / NRRL Y-2227)</name>
    <dbReference type="NCBI Taxonomy" id="1333698"/>
    <lineage>
        <taxon>Eukaryota</taxon>
        <taxon>Fungi</taxon>
        <taxon>Dikarya</taxon>
        <taxon>Ascomycota</taxon>
        <taxon>Saccharomycotina</taxon>
        <taxon>Saccharomycetes</taxon>
        <taxon>Saccharomycetales</taxon>
        <taxon>Saccharomycetaceae</taxon>
        <taxon>Zygosaccharomyces</taxon>
    </lineage>
</organism>
<reference evidence="9" key="1">
    <citation type="journal article" date="2013" name="Genome Announc.">
        <title>Genome sequence of the food spoilage yeast Zygosaccharomyces bailii CLIB 213(T).</title>
        <authorList>
            <person name="Galeote V."/>
            <person name="Bigey F."/>
            <person name="Devillers H."/>
            <person name="Neuveglise C."/>
            <person name="Dequin S."/>
        </authorList>
    </citation>
    <scope>NUCLEOTIDE SEQUENCE [LARGE SCALE GENOMIC DNA]</scope>
    <source>
        <strain evidence="9">CLIB 213 / ATCC 58445 / CBS 680 / CCRC 21525 / NBRC 1098 / NCYC 1416 / NRRL Y-2227</strain>
    </source>
</reference>
<dbReference type="OrthoDB" id="270293at2759"/>
<dbReference type="EMBL" id="HG316454">
    <property type="protein sequence ID" value="CDF87420.1"/>
    <property type="molecule type" value="Genomic_DNA"/>
</dbReference>
<dbReference type="CDD" id="cd07308">
    <property type="entry name" value="lectin_leg-like"/>
    <property type="match status" value="1"/>
</dbReference>
<evidence type="ECO:0000256" key="1">
    <source>
        <dbReference type="ARBA" id="ARBA00004479"/>
    </source>
</evidence>
<proteinExistence type="predicted"/>
<dbReference type="PANTHER" id="PTHR12223:SF45">
    <property type="entry name" value="RE50040P"/>
    <property type="match status" value="1"/>
</dbReference>
<evidence type="ECO:0000259" key="7">
    <source>
        <dbReference type="Pfam" id="PF03388"/>
    </source>
</evidence>
<name>A0A8J2T105_ZYGB2</name>
<evidence type="ECO:0000313" key="8">
    <source>
        <dbReference type="EMBL" id="CDF87420.1"/>
    </source>
</evidence>
<gene>
    <name evidence="8" type="ORF">BN860_05952g</name>
</gene>
<dbReference type="Proteomes" id="UP000019375">
    <property type="component" value="Unassembled WGS sequence"/>
</dbReference>
<sequence>MKRDALNQLGIVVGIVLLFFLGEAGIRSIGRESEDGYYVRPSQVRRYINEDASLHIPFLDKLSKFWYVEGRPEIRNADYVRLTKVGAPVEHGVVVSNGVGDNTINDFEIVVKFRITPKNKHAKKAGRGPTWMGDGMAIVITPEKDFVNPSRYVSRYAKKQFDINSGGVLLGNTEMMGFPRNLPGLNLVIDTFQNSKSSRAMIPFLDIMINTSPREQYYDAATDGAASTAMKLTQTPIRLKRSVVQGDVTEIRIIYMESINTVKVDVKYAQEGDYWIELYQSRLPVPVPKNRRTGQRYIGIGGLTGELTQTVDVLSVDTSEFHLKDQDESSEDTYDYAKEVQLFLAQEFKQKVSLEEDEFQRWKIMKAQPNFASSDTSPASRPRKPRSLLRGGFCWLGKMMALGILIIALYLASVYIRVSAKHISKTQRRRRAQSMGLLPM</sequence>
<dbReference type="GO" id="GO:0030134">
    <property type="term" value="C:COPII-coated ER to Golgi transport vesicle"/>
    <property type="evidence" value="ECO:0007669"/>
    <property type="project" value="TreeGrafter"/>
</dbReference>
<evidence type="ECO:0000256" key="3">
    <source>
        <dbReference type="ARBA" id="ARBA00022729"/>
    </source>
</evidence>
<keyword evidence="9" id="KW-1185">Reference proteome</keyword>
<dbReference type="GO" id="GO:0000139">
    <property type="term" value="C:Golgi membrane"/>
    <property type="evidence" value="ECO:0007669"/>
    <property type="project" value="TreeGrafter"/>
</dbReference>
<evidence type="ECO:0000256" key="5">
    <source>
        <dbReference type="ARBA" id="ARBA00023136"/>
    </source>
</evidence>
<keyword evidence="4 6" id="KW-1133">Transmembrane helix</keyword>
<dbReference type="InterPro" id="IPR013320">
    <property type="entry name" value="ConA-like_dom_sf"/>
</dbReference>
<dbReference type="PANTHER" id="PTHR12223">
    <property type="entry name" value="VESICULAR MANNOSE-BINDING LECTIN"/>
    <property type="match status" value="1"/>
</dbReference>
<dbReference type="GO" id="GO:0005537">
    <property type="term" value="F:D-mannose binding"/>
    <property type="evidence" value="ECO:0007669"/>
    <property type="project" value="TreeGrafter"/>
</dbReference>